<evidence type="ECO:0000256" key="6">
    <source>
        <dbReference type="SAM" id="Phobius"/>
    </source>
</evidence>
<feature type="transmembrane region" description="Helical" evidence="6">
    <location>
        <begin position="6"/>
        <end position="25"/>
    </location>
</feature>
<dbReference type="EMBL" id="BAAAPL010000002">
    <property type="protein sequence ID" value="GAA1705644.1"/>
    <property type="molecule type" value="Genomic_DNA"/>
</dbReference>
<name>A0ABP4UHA6_9MICO</name>
<reference evidence="8" key="1">
    <citation type="journal article" date="2019" name="Int. J. Syst. Evol. Microbiol.">
        <title>The Global Catalogue of Microorganisms (GCM) 10K type strain sequencing project: providing services to taxonomists for standard genome sequencing and annotation.</title>
        <authorList>
            <consortium name="The Broad Institute Genomics Platform"/>
            <consortium name="The Broad Institute Genome Sequencing Center for Infectious Disease"/>
            <person name="Wu L."/>
            <person name="Ma J."/>
        </authorList>
    </citation>
    <scope>NUCLEOTIDE SEQUENCE [LARGE SCALE GENOMIC DNA]</scope>
    <source>
        <strain evidence="8">JCM 15577</strain>
    </source>
</reference>
<keyword evidence="4 6" id="KW-1133">Transmembrane helix</keyword>
<dbReference type="CDD" id="cd06580">
    <property type="entry name" value="TM_PBP1_transp_TpRbsC_like"/>
    <property type="match status" value="1"/>
</dbReference>
<evidence type="ECO:0000256" key="4">
    <source>
        <dbReference type="ARBA" id="ARBA00022989"/>
    </source>
</evidence>
<dbReference type="PANTHER" id="PTHR43370">
    <property type="entry name" value="SUGAR ABC TRANSPORTER INTEGRAL MEMBRANE PROTEIN-RELATED"/>
    <property type="match status" value="1"/>
</dbReference>
<feature type="transmembrane region" description="Helical" evidence="6">
    <location>
        <begin position="272"/>
        <end position="291"/>
    </location>
</feature>
<feature type="transmembrane region" description="Helical" evidence="6">
    <location>
        <begin position="37"/>
        <end position="56"/>
    </location>
</feature>
<evidence type="ECO:0000256" key="1">
    <source>
        <dbReference type="ARBA" id="ARBA00004651"/>
    </source>
</evidence>
<evidence type="ECO:0000313" key="8">
    <source>
        <dbReference type="Proteomes" id="UP001501690"/>
    </source>
</evidence>
<gene>
    <name evidence="7" type="ORF">GCM10009808_24540</name>
</gene>
<feature type="transmembrane region" description="Helical" evidence="6">
    <location>
        <begin position="62"/>
        <end position="83"/>
    </location>
</feature>
<feature type="transmembrane region" description="Helical" evidence="6">
    <location>
        <begin position="194"/>
        <end position="220"/>
    </location>
</feature>
<keyword evidence="2" id="KW-1003">Cell membrane</keyword>
<keyword evidence="3 6" id="KW-0812">Transmembrane</keyword>
<protein>
    <submittedName>
        <fullName evidence="7">ABC transporter permease</fullName>
    </submittedName>
</protein>
<organism evidence="7 8">
    <name type="scientific">Microbacterium sediminicola</name>
    <dbReference type="NCBI Taxonomy" id="415210"/>
    <lineage>
        <taxon>Bacteria</taxon>
        <taxon>Bacillati</taxon>
        <taxon>Actinomycetota</taxon>
        <taxon>Actinomycetes</taxon>
        <taxon>Micrococcales</taxon>
        <taxon>Microbacteriaceae</taxon>
        <taxon>Microbacterium</taxon>
    </lineage>
</organism>
<sequence>MSIFTISLVVAAIHLAVPIILPLLGGLISERSGVMNIALEGMMLVGALTAVVFSFLTGSAWLGMLAAIVAGGVSGAALAFMTVTLRGNQVVASTAINLIGAGVTAALVPIIWGVDGISPSVDKITPLEIPGLSAIPVVGALFAQLTLVDYGVLALVFLVWWVLFHTDLGLRVRACGESAEAADSAGIDVVRTRWGAVVFSGVFAAIGGAYLSIVVLDAFQAGMTQGRGYLALAALVFGKWRVWPAVAACVVFGFADAIALRSQIVSPDIPHNLLQAMPYILALVALATFVGKGTAPAAVGKEFARA</sequence>
<evidence type="ECO:0000256" key="3">
    <source>
        <dbReference type="ARBA" id="ARBA00022692"/>
    </source>
</evidence>
<dbReference type="Proteomes" id="UP001501690">
    <property type="component" value="Unassembled WGS sequence"/>
</dbReference>
<proteinExistence type="predicted"/>
<keyword evidence="8" id="KW-1185">Reference proteome</keyword>
<dbReference type="Pfam" id="PF02653">
    <property type="entry name" value="BPD_transp_2"/>
    <property type="match status" value="1"/>
</dbReference>
<comment type="subcellular location">
    <subcellularLocation>
        <location evidence="1">Cell membrane</location>
        <topology evidence="1">Multi-pass membrane protein</topology>
    </subcellularLocation>
</comment>
<dbReference type="InterPro" id="IPR001851">
    <property type="entry name" value="ABC_transp_permease"/>
</dbReference>
<dbReference type="PANTHER" id="PTHR43370:SF1">
    <property type="entry name" value="GUANOSINE ABC TRANSPORTER PERMEASE PROTEIN NUPQ"/>
    <property type="match status" value="1"/>
</dbReference>
<accession>A0ABP4UHA6</accession>
<comment type="caution">
    <text evidence="7">The sequence shown here is derived from an EMBL/GenBank/DDBJ whole genome shotgun (WGS) entry which is preliminary data.</text>
</comment>
<evidence type="ECO:0000313" key="7">
    <source>
        <dbReference type="EMBL" id="GAA1705644.1"/>
    </source>
</evidence>
<evidence type="ECO:0000256" key="2">
    <source>
        <dbReference type="ARBA" id="ARBA00022475"/>
    </source>
</evidence>
<dbReference type="RefSeq" id="WP_344073050.1">
    <property type="nucleotide sequence ID" value="NZ_BAAAPL010000002.1"/>
</dbReference>
<evidence type="ECO:0000256" key="5">
    <source>
        <dbReference type="ARBA" id="ARBA00023136"/>
    </source>
</evidence>
<feature type="transmembrane region" description="Helical" evidence="6">
    <location>
        <begin position="95"/>
        <end position="114"/>
    </location>
</feature>
<feature type="transmembrane region" description="Helical" evidence="6">
    <location>
        <begin position="134"/>
        <end position="163"/>
    </location>
</feature>
<feature type="transmembrane region" description="Helical" evidence="6">
    <location>
        <begin position="240"/>
        <end position="260"/>
    </location>
</feature>
<keyword evidence="5 6" id="KW-0472">Membrane</keyword>